<evidence type="ECO:0000313" key="2">
    <source>
        <dbReference type="EMBL" id="KFB44999.1"/>
    </source>
</evidence>
<dbReference type="EMBL" id="ATLV01020279">
    <property type="status" value="NOT_ANNOTATED_CDS"/>
    <property type="molecule type" value="Genomic_DNA"/>
</dbReference>
<keyword evidence="1" id="KW-1133">Transmembrane helix</keyword>
<proteinExistence type="predicted"/>
<feature type="transmembrane region" description="Helical" evidence="1">
    <location>
        <begin position="39"/>
        <end position="67"/>
    </location>
</feature>
<reference evidence="2 4" key="1">
    <citation type="journal article" date="2014" name="BMC Genomics">
        <title>Genome sequence of Anopheles sinensis provides insight into genetics basis of mosquito competence for malaria parasites.</title>
        <authorList>
            <person name="Zhou D."/>
            <person name="Zhang D."/>
            <person name="Ding G."/>
            <person name="Shi L."/>
            <person name="Hou Q."/>
            <person name="Ye Y."/>
            <person name="Xu Y."/>
            <person name="Zhou H."/>
            <person name="Xiong C."/>
            <person name="Li S."/>
            <person name="Yu J."/>
            <person name="Hong S."/>
            <person name="Yu X."/>
            <person name="Zou P."/>
            <person name="Chen C."/>
            <person name="Chang X."/>
            <person name="Wang W."/>
            <person name="Lv Y."/>
            <person name="Sun Y."/>
            <person name="Ma L."/>
            <person name="Shen B."/>
            <person name="Zhu C."/>
        </authorList>
    </citation>
    <scope>NUCLEOTIDE SEQUENCE [LARGE SCALE GENOMIC DNA]</scope>
</reference>
<dbReference type="EnsemblMetazoa" id="ASIC012936-RA">
    <property type="protein sequence ID" value="ASIC012936-PA"/>
    <property type="gene ID" value="ASIC012936"/>
</dbReference>
<sequence length="84" mass="9557">MYAHIRTPNGRAEAIVVRGLCSRPKAICIWRLIKVWSGFWTMVLIVMSHMPSILTEGGMSLWVVPWLSGRARGKRNRLLLPAEL</sequence>
<keyword evidence="1" id="KW-0812">Transmembrane</keyword>
<keyword evidence="1" id="KW-0472">Membrane</keyword>
<name>A0A084W455_ANOSI</name>
<accession>A0A084W455</accession>
<protein>
    <submittedName>
        <fullName evidence="2 3">Uncharacterized protein</fullName>
    </submittedName>
</protein>
<dbReference type="AlphaFoldDB" id="A0A084W455"/>
<organism evidence="2">
    <name type="scientific">Anopheles sinensis</name>
    <name type="common">Mosquito</name>
    <dbReference type="NCBI Taxonomy" id="74873"/>
    <lineage>
        <taxon>Eukaryota</taxon>
        <taxon>Metazoa</taxon>
        <taxon>Ecdysozoa</taxon>
        <taxon>Arthropoda</taxon>
        <taxon>Hexapoda</taxon>
        <taxon>Insecta</taxon>
        <taxon>Pterygota</taxon>
        <taxon>Neoptera</taxon>
        <taxon>Endopterygota</taxon>
        <taxon>Diptera</taxon>
        <taxon>Nematocera</taxon>
        <taxon>Culicoidea</taxon>
        <taxon>Culicidae</taxon>
        <taxon>Anophelinae</taxon>
        <taxon>Anopheles</taxon>
    </lineage>
</organism>
<keyword evidence="4" id="KW-1185">Reference proteome</keyword>
<evidence type="ECO:0000256" key="1">
    <source>
        <dbReference type="SAM" id="Phobius"/>
    </source>
</evidence>
<evidence type="ECO:0000313" key="3">
    <source>
        <dbReference type="EnsemblMetazoa" id="ASIC012936-PA"/>
    </source>
</evidence>
<dbReference type="Proteomes" id="UP000030765">
    <property type="component" value="Unassembled WGS sequence"/>
</dbReference>
<dbReference type="VEuPathDB" id="VectorBase:ASIC012936"/>
<evidence type="ECO:0000313" key="4">
    <source>
        <dbReference type="Proteomes" id="UP000030765"/>
    </source>
</evidence>
<dbReference type="EMBL" id="KE525297">
    <property type="protein sequence ID" value="KFB44999.1"/>
    <property type="molecule type" value="Genomic_DNA"/>
</dbReference>
<reference evidence="3" key="2">
    <citation type="submission" date="2020-05" db="UniProtKB">
        <authorList>
            <consortium name="EnsemblMetazoa"/>
        </authorList>
    </citation>
    <scope>IDENTIFICATION</scope>
</reference>
<gene>
    <name evidence="2" type="ORF">ZHAS_00012936</name>
</gene>